<evidence type="ECO:0000313" key="5">
    <source>
        <dbReference type="Proteomes" id="UP000273143"/>
    </source>
</evidence>
<dbReference type="PANTHER" id="PTHR21666">
    <property type="entry name" value="PEPTIDASE-RELATED"/>
    <property type="match status" value="1"/>
</dbReference>
<evidence type="ECO:0000259" key="3">
    <source>
        <dbReference type="Pfam" id="PF01551"/>
    </source>
</evidence>
<dbReference type="InterPro" id="IPR050570">
    <property type="entry name" value="Cell_wall_metabolism_enzyme"/>
</dbReference>
<feature type="transmembrane region" description="Helical" evidence="2">
    <location>
        <begin position="1535"/>
        <end position="1553"/>
    </location>
</feature>
<organism evidence="4 5">
    <name type="scientific">Entomomonas moraniae</name>
    <dbReference type="NCBI Taxonomy" id="2213226"/>
    <lineage>
        <taxon>Bacteria</taxon>
        <taxon>Pseudomonadati</taxon>
        <taxon>Pseudomonadota</taxon>
        <taxon>Gammaproteobacteria</taxon>
        <taxon>Pseudomonadales</taxon>
        <taxon>Pseudomonadaceae</taxon>
        <taxon>Entomomonas</taxon>
    </lineage>
</organism>
<dbReference type="CDD" id="cd20705">
    <property type="entry name" value="MIX_I"/>
    <property type="match status" value="1"/>
</dbReference>
<feature type="region of interest" description="Disordered" evidence="1">
    <location>
        <begin position="134"/>
        <end position="184"/>
    </location>
</feature>
<keyword evidence="2" id="KW-1133">Transmembrane helix</keyword>
<name>A0A3S9XBH3_9GAMM</name>
<feature type="region of interest" description="Disordered" evidence="1">
    <location>
        <begin position="1248"/>
        <end position="1268"/>
    </location>
</feature>
<dbReference type="KEGG" id="emo:DM558_02640"/>
<dbReference type="Proteomes" id="UP000273143">
    <property type="component" value="Chromosome"/>
</dbReference>
<sequence>MAEYYQPKGFTKSTDESTLFGSDRININKRVIYPHGGDDWKATRKTPIPAAADGEVTMTPWDKSGFGHYIVLKHKNPKNIEVVTIYGHMDEPSPLAVGSQVKKGDIVGYSGQTGNATGYHMHFEIRERGFYGGDPVDPSTYDLSQLKSTTPAAQPETQTNTEQGANDTADTSETDATIDETSQTKPAIDSICTVSACTEEQFIVQIIGKDHPTGQRIYITDEKGQEIAQQPEKEKIEQTDATTLSILHKWDWEKHKNKQRNAYLEIATTEGKPIHLNLINNADITEKQTDQQIHQIVPIVPCTIVKGIKSSQDSGVPVIARSGFFYIFENSGGKTKLWREVQIITKDNSTTVYKDIPIQDEKYYQQGKYQGGIRKATGVELKEIWIPNFWSIVQKNNTQAYLERKTYNKFFYSEIQLSAARLNKILNKGNIERPYTYVQPTSLNINTQSFKNLPLKGKKLLDSYKDLDVGYQTWQNYATAQGDVAVKNLLLNCYPATAIAPHRQRDVDLELLLIHPANYLYDLENTYFKENKQLADTFLANAKQGNKTQKKHRIEFTALLPKIQSQLITKKVDSTQSNFGEKSTINTLVKETIVNITESIGQINNAPQDISQDIGAGKNILQDAHDRQICCITVEDHHYHTRQLTASILIAHELLGASVALATQQKYFDSAILVQRLICPQYLGNKLNPLHEHLQKLDQYGLKQLAVNSCAHERGLATDQYNKSQSKLLKTFTDKNSPYFHIWVDHLSQDPKELYTPAYNNLVTTLGTLSTNIAHVDPFNSDGYIVIGDEYLGGYDKTLNKSITAYITDMSQILNHPMHQLLFSDLDKDTLKKPYVRPQKLVENDGTGKARLHLLAEFRKTSGNTIADEYTQISYDAKLIGDLIKSGSVSDLANGSAKAFAGIIGMMGGTLQGFIENAVKQLKEDEQALAEAQGRLSQAQKNVQTAQQNQETADTQAGTSKQTLDQATRQNQTADTQLEQAKQQHQQTTQQIGGAETTAQQTAGEVNQRTTQVQTDQRQVTIAQGQTTQANQQLDRANETATDSAQVSTEYHTRLEQRQTASTQAGQTANTHINNAIRNGQGLANIELYTGVEVPVWQAVLFQRTREVMQGTPIENAFISTLIRRRQGTSATQRMTLVHVNYRAPNGITAQRLFGEIIDEAIDPQTGQTNTTTIGTTRQTTARGTGLSTASKTDYPVIVAYEDSPLAQSMRQIEITNQQLQQAANDYDQVSQIAEEDQQVLNQARARQQAAQSAEQSAQQQLRNSQQSLDKAIEADNRAQTNLKNLRAQQSADKQALANAEAMATAAKSNLAQAQAAHTANIAKQQQAAQELVAANGHYNQVEAEVQQRQQTANASKAKTTTLQNNRLAKALDSTSVKAAVLAFQGYNLYQSYQAITQARNTENLSRSIAGVALSSTDVLIAFEDLAVKLYPERSKITFMRKELYRLDASKLPAIFKEGSVLARKTIVTRLMFSQVVLGVIGAGVSAYDLYYSISINENSTVIGAGVLSVIGGLITAFSPYLVGTAGTFLLINPIGWVGIIIAAIALAVAYWYSSNDIELWLVNGPFGNPNATGSKLDYLKDPVEAYYQLVNLFANIKISNRTKDIRVGAFAYSADEITVTSQLQGILGNTNDLTVDAAYSRMLSDTIPASFSKDHGYPKILPNGMVYLVDNKPTGLAGGSFSLQVRAQFKTKYRGHDFYFPAPKIKDKISYQAAAEYPINLDKTGQPFWADQSDNK</sequence>
<dbReference type="PANTHER" id="PTHR21666:SF270">
    <property type="entry name" value="MUREIN HYDROLASE ACTIVATOR ENVC"/>
    <property type="match status" value="1"/>
</dbReference>
<reference evidence="5" key="1">
    <citation type="submission" date="2018-06" db="EMBL/GenBank/DDBJ databases">
        <title>Complete genome of Pseudomonas insecticola strain QZS01.</title>
        <authorList>
            <person name="Wang J."/>
            <person name="Su Q."/>
        </authorList>
    </citation>
    <scope>NUCLEOTIDE SEQUENCE [LARGE SCALE GENOMIC DNA]</scope>
    <source>
        <strain evidence="5">QZS01</strain>
    </source>
</reference>
<feature type="compositionally biased region" description="Polar residues" evidence="1">
    <location>
        <begin position="141"/>
        <end position="169"/>
    </location>
</feature>
<dbReference type="SUPFAM" id="SSF51261">
    <property type="entry name" value="Duplicated hybrid motif"/>
    <property type="match status" value="1"/>
</dbReference>
<evidence type="ECO:0000256" key="1">
    <source>
        <dbReference type="SAM" id="MobiDB-lite"/>
    </source>
</evidence>
<feature type="domain" description="M23ase beta-sheet core" evidence="3">
    <location>
        <begin position="34"/>
        <end position="138"/>
    </location>
</feature>
<gene>
    <name evidence="4" type="ORF">DM558_02640</name>
</gene>
<dbReference type="Gene3D" id="2.70.70.10">
    <property type="entry name" value="Glucose Permease (Domain IIA)"/>
    <property type="match status" value="1"/>
</dbReference>
<dbReference type="InterPro" id="IPR016047">
    <property type="entry name" value="M23ase_b-sheet_dom"/>
</dbReference>
<feature type="region of interest" description="Disordered" evidence="1">
    <location>
        <begin position="940"/>
        <end position="995"/>
    </location>
</feature>
<dbReference type="GO" id="GO:0004222">
    <property type="term" value="F:metalloendopeptidase activity"/>
    <property type="evidence" value="ECO:0007669"/>
    <property type="project" value="TreeGrafter"/>
</dbReference>
<accession>A0A3S9XBH3</accession>
<feature type="transmembrane region" description="Helical" evidence="2">
    <location>
        <begin position="1471"/>
        <end position="1491"/>
    </location>
</feature>
<protein>
    <recommendedName>
        <fullName evidence="3">M23ase beta-sheet core domain-containing protein</fullName>
    </recommendedName>
</protein>
<keyword evidence="2" id="KW-0472">Membrane</keyword>
<feature type="compositionally biased region" description="Low complexity" evidence="1">
    <location>
        <begin position="1166"/>
        <end position="1186"/>
    </location>
</feature>
<dbReference type="EMBL" id="CP029822">
    <property type="protein sequence ID" value="AZS49745.1"/>
    <property type="molecule type" value="Genomic_DNA"/>
</dbReference>
<dbReference type="Pfam" id="PF01551">
    <property type="entry name" value="Peptidase_M23"/>
    <property type="match status" value="1"/>
</dbReference>
<feature type="transmembrane region" description="Helical" evidence="2">
    <location>
        <begin position="1503"/>
        <end position="1523"/>
    </location>
</feature>
<dbReference type="CDD" id="cd12797">
    <property type="entry name" value="M23_peptidase"/>
    <property type="match status" value="1"/>
</dbReference>
<feature type="region of interest" description="Disordered" evidence="1">
    <location>
        <begin position="1166"/>
        <end position="1189"/>
    </location>
</feature>
<dbReference type="RefSeq" id="WP_127161925.1">
    <property type="nucleotide sequence ID" value="NZ_CP029822.1"/>
</dbReference>
<feature type="compositionally biased region" description="Polar residues" evidence="1">
    <location>
        <begin position="940"/>
        <end position="975"/>
    </location>
</feature>
<dbReference type="InterPro" id="IPR011055">
    <property type="entry name" value="Dup_hybrid_motif"/>
</dbReference>
<proteinExistence type="predicted"/>
<feature type="compositionally biased region" description="Low complexity" evidence="1">
    <location>
        <begin position="976"/>
        <end position="991"/>
    </location>
</feature>
<evidence type="ECO:0000313" key="4">
    <source>
        <dbReference type="EMBL" id="AZS49745.1"/>
    </source>
</evidence>
<feature type="region of interest" description="Disordered" evidence="1">
    <location>
        <begin position="1025"/>
        <end position="1048"/>
    </location>
</feature>
<evidence type="ECO:0000256" key="2">
    <source>
        <dbReference type="SAM" id="Phobius"/>
    </source>
</evidence>
<keyword evidence="2" id="KW-0812">Transmembrane</keyword>
<keyword evidence="5" id="KW-1185">Reference proteome</keyword>